<accession>A0A7D9IQQ1</accession>
<name>A0A7D9IQQ1_PARCT</name>
<comment type="caution">
    <text evidence="1">The sequence shown here is derived from an EMBL/GenBank/DDBJ whole genome shotgun (WGS) entry which is preliminary data.</text>
</comment>
<dbReference type="EMBL" id="CACRXK020007020">
    <property type="protein sequence ID" value="CAB4011082.1"/>
    <property type="molecule type" value="Genomic_DNA"/>
</dbReference>
<sequence>MAKLDTLDDIQKRIVCVEQDFKQMKTSLEFPHAEVKDLEDEVERTKKTEKEI</sequence>
<keyword evidence="2" id="KW-1185">Reference proteome</keyword>
<evidence type="ECO:0000313" key="2">
    <source>
        <dbReference type="Proteomes" id="UP001152795"/>
    </source>
</evidence>
<proteinExistence type="predicted"/>
<reference evidence="1" key="1">
    <citation type="submission" date="2020-04" db="EMBL/GenBank/DDBJ databases">
        <authorList>
            <person name="Alioto T."/>
            <person name="Alioto T."/>
            <person name="Gomez Garrido J."/>
        </authorList>
    </citation>
    <scope>NUCLEOTIDE SEQUENCE</scope>
    <source>
        <strain evidence="1">A484AB</strain>
    </source>
</reference>
<evidence type="ECO:0000313" key="1">
    <source>
        <dbReference type="EMBL" id="CAB4011082.1"/>
    </source>
</evidence>
<dbReference type="Proteomes" id="UP001152795">
    <property type="component" value="Unassembled WGS sequence"/>
</dbReference>
<dbReference type="AlphaFoldDB" id="A0A7D9IQQ1"/>
<protein>
    <submittedName>
        <fullName evidence="1">Uncharacterized protein</fullName>
    </submittedName>
</protein>
<gene>
    <name evidence="1" type="ORF">PACLA_8A031213</name>
</gene>
<organism evidence="1 2">
    <name type="scientific">Paramuricea clavata</name>
    <name type="common">Red gorgonian</name>
    <name type="synonym">Violescent sea-whip</name>
    <dbReference type="NCBI Taxonomy" id="317549"/>
    <lineage>
        <taxon>Eukaryota</taxon>
        <taxon>Metazoa</taxon>
        <taxon>Cnidaria</taxon>
        <taxon>Anthozoa</taxon>
        <taxon>Octocorallia</taxon>
        <taxon>Malacalcyonacea</taxon>
        <taxon>Plexauridae</taxon>
        <taxon>Paramuricea</taxon>
    </lineage>
</organism>